<reference evidence="2 3" key="1">
    <citation type="journal article" date="2019" name="Sci. Rep.">
        <title>Orb-weaving spider Araneus ventricosus genome elucidates the spidroin gene catalogue.</title>
        <authorList>
            <person name="Kono N."/>
            <person name="Nakamura H."/>
            <person name="Ohtoshi R."/>
            <person name="Moran D.A.P."/>
            <person name="Shinohara A."/>
            <person name="Yoshida Y."/>
            <person name="Fujiwara M."/>
            <person name="Mori M."/>
            <person name="Tomita M."/>
            <person name="Arakawa K."/>
        </authorList>
    </citation>
    <scope>NUCLEOTIDE SEQUENCE [LARGE SCALE GENOMIC DNA]</scope>
</reference>
<feature type="region of interest" description="Disordered" evidence="1">
    <location>
        <begin position="1"/>
        <end position="32"/>
    </location>
</feature>
<dbReference type="Proteomes" id="UP000499080">
    <property type="component" value="Unassembled WGS sequence"/>
</dbReference>
<sequence length="94" mass="10624">MDVIKNGCEEEKEINEEESENIEKEAEETDDAANEVLERNSQEWNATKSGLNVNTSFEEFLQVDDPLATCRTLTDAEIVDNVRGLSEDEVEEAE</sequence>
<evidence type="ECO:0000313" key="2">
    <source>
        <dbReference type="EMBL" id="GBN66313.1"/>
    </source>
</evidence>
<proteinExistence type="predicted"/>
<dbReference type="AlphaFoldDB" id="A0A4Y2QSK3"/>
<evidence type="ECO:0000256" key="1">
    <source>
        <dbReference type="SAM" id="MobiDB-lite"/>
    </source>
</evidence>
<evidence type="ECO:0000313" key="3">
    <source>
        <dbReference type="Proteomes" id="UP000499080"/>
    </source>
</evidence>
<comment type="caution">
    <text evidence="2">The sequence shown here is derived from an EMBL/GenBank/DDBJ whole genome shotgun (WGS) entry which is preliminary data.</text>
</comment>
<gene>
    <name evidence="2" type="ORF">AVEN_143013_1</name>
</gene>
<organism evidence="2 3">
    <name type="scientific">Araneus ventricosus</name>
    <name type="common">Orbweaver spider</name>
    <name type="synonym">Epeira ventricosa</name>
    <dbReference type="NCBI Taxonomy" id="182803"/>
    <lineage>
        <taxon>Eukaryota</taxon>
        <taxon>Metazoa</taxon>
        <taxon>Ecdysozoa</taxon>
        <taxon>Arthropoda</taxon>
        <taxon>Chelicerata</taxon>
        <taxon>Arachnida</taxon>
        <taxon>Araneae</taxon>
        <taxon>Araneomorphae</taxon>
        <taxon>Entelegynae</taxon>
        <taxon>Araneoidea</taxon>
        <taxon>Araneidae</taxon>
        <taxon>Araneus</taxon>
    </lineage>
</organism>
<accession>A0A4Y2QSK3</accession>
<dbReference type="EMBL" id="BGPR01014701">
    <property type="protein sequence ID" value="GBN66313.1"/>
    <property type="molecule type" value="Genomic_DNA"/>
</dbReference>
<name>A0A4Y2QSK3_ARAVE</name>
<keyword evidence="3" id="KW-1185">Reference proteome</keyword>
<feature type="compositionally biased region" description="Acidic residues" evidence="1">
    <location>
        <begin position="10"/>
        <end position="32"/>
    </location>
</feature>
<protein>
    <submittedName>
        <fullName evidence="2">Uncharacterized protein</fullName>
    </submittedName>
</protein>